<evidence type="ECO:0000256" key="4">
    <source>
        <dbReference type="ARBA" id="ARBA00022827"/>
    </source>
</evidence>
<gene>
    <name evidence="8" type="ORF">GCM10009765_42980</name>
</gene>
<evidence type="ECO:0000259" key="7">
    <source>
        <dbReference type="Pfam" id="PF07992"/>
    </source>
</evidence>
<dbReference type="InterPro" id="IPR036188">
    <property type="entry name" value="FAD/NAD-bd_sf"/>
</dbReference>
<comment type="caution">
    <text evidence="8">The sequence shown here is derived from an EMBL/GenBank/DDBJ whole genome shotgun (WGS) entry which is preliminary data.</text>
</comment>
<dbReference type="Pfam" id="PF07992">
    <property type="entry name" value="Pyr_redox_2"/>
    <property type="match status" value="1"/>
</dbReference>
<dbReference type="InterPro" id="IPR001100">
    <property type="entry name" value="Pyr_nuc-diS_OxRdtase"/>
</dbReference>
<dbReference type="InterPro" id="IPR023753">
    <property type="entry name" value="FAD/NAD-binding_dom"/>
</dbReference>
<dbReference type="Gene3D" id="3.50.50.60">
    <property type="entry name" value="FAD/NAD(P)-binding domain"/>
    <property type="match status" value="2"/>
</dbReference>
<dbReference type="InterPro" id="IPR050151">
    <property type="entry name" value="Class-I_Pyr_Nuc-Dis_Oxidored"/>
</dbReference>
<dbReference type="PANTHER" id="PTHR22912">
    <property type="entry name" value="DISULFIDE OXIDOREDUCTASE"/>
    <property type="match status" value="1"/>
</dbReference>
<dbReference type="InterPro" id="IPR004099">
    <property type="entry name" value="Pyr_nucl-diS_OxRdtase_dimer"/>
</dbReference>
<evidence type="ECO:0000256" key="2">
    <source>
        <dbReference type="ARBA" id="ARBA00007532"/>
    </source>
</evidence>
<evidence type="ECO:0000313" key="8">
    <source>
        <dbReference type="EMBL" id="GAA1688934.1"/>
    </source>
</evidence>
<dbReference type="EMBL" id="BAAANY010000015">
    <property type="protein sequence ID" value="GAA1688934.1"/>
    <property type="molecule type" value="Genomic_DNA"/>
</dbReference>
<keyword evidence="3" id="KW-0285">Flavoprotein</keyword>
<comment type="cofactor">
    <cofactor evidence="1">
        <name>FAD</name>
        <dbReference type="ChEBI" id="CHEBI:57692"/>
    </cofactor>
</comment>
<keyword evidence="9" id="KW-1185">Reference proteome</keyword>
<name>A0ABP4TKJ1_9ACTN</name>
<dbReference type="RefSeq" id="WP_344312082.1">
    <property type="nucleotide sequence ID" value="NZ_BAAANY010000015.1"/>
</dbReference>
<evidence type="ECO:0000256" key="1">
    <source>
        <dbReference type="ARBA" id="ARBA00001974"/>
    </source>
</evidence>
<evidence type="ECO:0000256" key="3">
    <source>
        <dbReference type="ARBA" id="ARBA00022630"/>
    </source>
</evidence>
<dbReference type="InterPro" id="IPR016156">
    <property type="entry name" value="FAD/NAD-linked_Rdtase_dimer_sf"/>
</dbReference>
<reference evidence="9" key="1">
    <citation type="journal article" date="2019" name="Int. J. Syst. Evol. Microbiol.">
        <title>The Global Catalogue of Microorganisms (GCM) 10K type strain sequencing project: providing services to taxonomists for standard genome sequencing and annotation.</title>
        <authorList>
            <consortium name="The Broad Institute Genomics Platform"/>
            <consortium name="The Broad Institute Genome Sequencing Center for Infectious Disease"/>
            <person name="Wu L."/>
            <person name="Ma J."/>
        </authorList>
    </citation>
    <scope>NUCLEOTIDE SEQUENCE [LARGE SCALE GENOMIC DNA]</scope>
    <source>
        <strain evidence="9">JCM 14718</strain>
    </source>
</reference>
<dbReference type="PRINTS" id="PR00368">
    <property type="entry name" value="FADPNR"/>
</dbReference>
<dbReference type="SUPFAM" id="SSF55424">
    <property type="entry name" value="FAD/NAD-linked reductases, dimerisation (C-terminal) domain"/>
    <property type="match status" value="1"/>
</dbReference>
<keyword evidence="4" id="KW-0274">FAD</keyword>
<evidence type="ECO:0000313" key="9">
    <source>
        <dbReference type="Proteomes" id="UP001500618"/>
    </source>
</evidence>
<dbReference type="SUPFAM" id="SSF51905">
    <property type="entry name" value="FAD/NAD(P)-binding domain"/>
    <property type="match status" value="1"/>
</dbReference>
<sequence>MSEPSHQYDVIVVGGGPTGENAAARVVEAGLSAAMVESELVGGECSYWACMPSKALLRPAAALADAKAVAGSREAVTGTLDAAAVLARRDDFATHWKDDGQVAWAEGAGITVVRGHGRLTGEKQVTVGEAELTAAHAVVLCTGSDAALPAIEGIADIGVWTSREATSAQAVPGRLVVIGGGVVGCEMAAAWSALGSQVTMLVRSGLLGGLEPLAGKAVQAGLKAAGVDVRSGVQATDVVREAGMVVVTLDNGQTLECDELLAAAGRRPKTDDLGLETVGLRPGSWLDVDDTCQVTAVDGGWLYAAGDVNHRALLTHMGKYQARVCAAAIVARAQKQELPIKPYVPWTATADRTAVPQIVFTHPEVAAVGMTERQARAAGLRVRAVEYPIGRVAGASLYADSYDGTAKMVVDITRDVIVGVTLTGPNVGELIHAATVAVVGEVPLSRLWHAVPSYPAVSEIWLRLLETYGL</sequence>
<evidence type="ECO:0000256" key="5">
    <source>
        <dbReference type="ARBA" id="ARBA00023027"/>
    </source>
</evidence>
<dbReference type="PANTHER" id="PTHR22912:SF151">
    <property type="entry name" value="DIHYDROLIPOYL DEHYDROGENASE, MITOCHONDRIAL"/>
    <property type="match status" value="1"/>
</dbReference>
<evidence type="ECO:0000259" key="6">
    <source>
        <dbReference type="Pfam" id="PF02852"/>
    </source>
</evidence>
<dbReference type="PRINTS" id="PR00411">
    <property type="entry name" value="PNDRDTASEI"/>
</dbReference>
<dbReference type="Pfam" id="PF02852">
    <property type="entry name" value="Pyr_redox_dim"/>
    <property type="match status" value="1"/>
</dbReference>
<organism evidence="8 9">
    <name type="scientific">Fodinicola feengrottensis</name>
    <dbReference type="NCBI Taxonomy" id="435914"/>
    <lineage>
        <taxon>Bacteria</taxon>
        <taxon>Bacillati</taxon>
        <taxon>Actinomycetota</taxon>
        <taxon>Actinomycetes</taxon>
        <taxon>Mycobacteriales</taxon>
        <taxon>Fodinicola</taxon>
    </lineage>
</organism>
<protein>
    <submittedName>
        <fullName evidence="8">NAD(P)/FAD-dependent oxidoreductase</fullName>
    </submittedName>
</protein>
<accession>A0ABP4TKJ1</accession>
<dbReference type="Gene3D" id="3.30.390.30">
    <property type="match status" value="1"/>
</dbReference>
<keyword evidence="5" id="KW-0520">NAD</keyword>
<comment type="similarity">
    <text evidence="2">Belongs to the class-I pyridine nucleotide-disulfide oxidoreductase family.</text>
</comment>
<dbReference type="Proteomes" id="UP001500618">
    <property type="component" value="Unassembled WGS sequence"/>
</dbReference>
<dbReference type="PIRSF" id="PIRSF000350">
    <property type="entry name" value="Mercury_reductase_MerA"/>
    <property type="match status" value="1"/>
</dbReference>
<feature type="domain" description="FAD/NAD(P)-binding" evidence="7">
    <location>
        <begin position="8"/>
        <end position="316"/>
    </location>
</feature>
<proteinExistence type="inferred from homology"/>
<feature type="domain" description="Pyridine nucleotide-disulphide oxidoreductase dimerisation" evidence="6">
    <location>
        <begin position="355"/>
        <end position="461"/>
    </location>
</feature>